<dbReference type="EMBL" id="JAIMBW010000001">
    <property type="protein sequence ID" value="MBY4893542.1"/>
    <property type="molecule type" value="Genomic_DNA"/>
</dbReference>
<dbReference type="PANTHER" id="PTHR43649">
    <property type="entry name" value="ARABINOSE-BINDING PROTEIN-RELATED"/>
    <property type="match status" value="1"/>
</dbReference>
<sequence length="412" mass="43631">MNYTLKATVAAAALIASGGGALADCGIETGRVDILGNDFAALRAVTEWAGQCASDTVTVTSNHTEEHKNIQVPALSIDPATYTVAIVATNSVVPLLNADLIRPLDDLVAEHGQQLQESQLIRVDGRIMAIAFMANAQHLYYRESILAENGIEVPTTYEEMLAAAAALREAGVLENPIASNMAPGWNIAAEFVNMYLGTGNDLFVPGTAELNIDNEESLLVLETLREMVSFMDGDWATFDSNTTAPIWEAGENAIAIGWGSRAGEIIGPDASDPDVAADTRFSHALFVGGNTIPGAALWWDGFTIARNISDEDAEASFIAMMNGISPEMMAENAESAVWLIDGYEPTPAAVGVVSNLQNGARPYPMLPFMGLLHTALGDNLAEYLQGSESAEQALADVSAAYRTAATEAGFLN</sequence>
<dbReference type="Gene3D" id="3.40.190.10">
    <property type="entry name" value="Periplasmic binding protein-like II"/>
    <property type="match status" value="1"/>
</dbReference>
<evidence type="ECO:0000256" key="2">
    <source>
        <dbReference type="ARBA" id="ARBA00008520"/>
    </source>
</evidence>
<proteinExistence type="inferred from homology"/>
<evidence type="ECO:0000256" key="3">
    <source>
        <dbReference type="SAM" id="SignalP"/>
    </source>
</evidence>
<dbReference type="InterPro" id="IPR050490">
    <property type="entry name" value="Bact_solute-bd_prot1"/>
</dbReference>
<dbReference type="Proteomes" id="UP000693972">
    <property type="component" value="Unassembled WGS sequence"/>
</dbReference>
<evidence type="ECO:0000313" key="5">
    <source>
        <dbReference type="Proteomes" id="UP000693972"/>
    </source>
</evidence>
<dbReference type="AlphaFoldDB" id="A0A975YEF9"/>
<dbReference type="Pfam" id="PF13416">
    <property type="entry name" value="SBP_bac_8"/>
    <property type="match status" value="1"/>
</dbReference>
<feature type="signal peptide" evidence="3">
    <location>
        <begin position="1"/>
        <end position="23"/>
    </location>
</feature>
<keyword evidence="3" id="KW-0732">Signal</keyword>
<organism evidence="4">
    <name type="scientific">Gymnodinialimonas phycosphaerae</name>
    <dbReference type="NCBI Taxonomy" id="2841589"/>
    <lineage>
        <taxon>Bacteria</taxon>
        <taxon>Pseudomonadati</taxon>
        <taxon>Pseudomonadota</taxon>
        <taxon>Alphaproteobacteria</taxon>
        <taxon>Rhodobacterales</taxon>
        <taxon>Paracoccaceae</taxon>
        <taxon>Gymnodinialimonas</taxon>
    </lineage>
</organism>
<dbReference type="SUPFAM" id="SSF53850">
    <property type="entry name" value="Periplasmic binding protein-like II"/>
    <property type="match status" value="1"/>
</dbReference>
<dbReference type="PANTHER" id="PTHR43649:SF12">
    <property type="entry name" value="DIACETYLCHITOBIOSE BINDING PROTEIN DASA"/>
    <property type="match status" value="1"/>
</dbReference>
<reference evidence="4 5" key="1">
    <citation type="submission" date="2021-07" db="EMBL/GenBank/DDBJ databases">
        <title>Karlodiniumbacter phycospheric gen. nov., sp. nov., a phycosphere bacterium isolated from karlodinium veneficum.</title>
        <authorList>
            <person name="Peng Y."/>
            <person name="Jiang L."/>
            <person name="Lee J."/>
        </authorList>
    </citation>
    <scope>NUCLEOTIDE SEQUENCE</scope>
    <source>
        <strain evidence="4 5">N5</strain>
    </source>
</reference>
<accession>A0A975YEF9</accession>
<evidence type="ECO:0000313" key="4">
    <source>
        <dbReference type="EMBL" id="QXL86255.1"/>
    </source>
</evidence>
<dbReference type="GO" id="GO:0042597">
    <property type="term" value="C:periplasmic space"/>
    <property type="evidence" value="ECO:0007669"/>
    <property type="project" value="UniProtKB-SubCell"/>
</dbReference>
<dbReference type="RefSeq" id="WP_257893216.1">
    <property type="nucleotide sequence ID" value="NZ_JAIMBW010000001.1"/>
</dbReference>
<protein>
    <submittedName>
        <fullName evidence="4">Extracellular solute-binding protein</fullName>
    </submittedName>
</protein>
<dbReference type="EMBL" id="CP078073">
    <property type="protein sequence ID" value="QXL86255.1"/>
    <property type="molecule type" value="Genomic_DNA"/>
</dbReference>
<dbReference type="InterPro" id="IPR006059">
    <property type="entry name" value="SBP"/>
</dbReference>
<evidence type="ECO:0000256" key="1">
    <source>
        <dbReference type="ARBA" id="ARBA00004418"/>
    </source>
</evidence>
<feature type="chain" id="PRO_5038137250" evidence="3">
    <location>
        <begin position="24"/>
        <end position="412"/>
    </location>
</feature>
<name>A0A975YEF9_9RHOB</name>
<comment type="subcellular location">
    <subcellularLocation>
        <location evidence="1">Periplasm</location>
    </subcellularLocation>
</comment>
<comment type="similarity">
    <text evidence="2">Belongs to the bacterial solute-binding protein 1 family.</text>
</comment>
<gene>
    <name evidence="4" type="ORF">KUL25_12295</name>
</gene>
<keyword evidence="5" id="KW-1185">Reference proteome</keyword>